<evidence type="ECO:0000256" key="1">
    <source>
        <dbReference type="SAM" id="SignalP"/>
    </source>
</evidence>
<feature type="domain" description="Flagella basal body P-ring formation protein FlgA SAF" evidence="2">
    <location>
        <begin position="186"/>
        <end position="306"/>
    </location>
</feature>
<feature type="signal peptide" evidence="1">
    <location>
        <begin position="1"/>
        <end position="21"/>
    </location>
</feature>
<dbReference type="PANTHER" id="PTHR36307">
    <property type="entry name" value="FLAGELLA BASAL BODY P-RING FORMATION PROTEIN FLGA"/>
    <property type="match status" value="1"/>
</dbReference>
<dbReference type="EMBL" id="CP036287">
    <property type="protein sequence ID" value="QDU70083.1"/>
    <property type="molecule type" value="Genomic_DNA"/>
</dbReference>
<protein>
    <submittedName>
        <fullName evidence="3">Flagellar basal body P-ring biosynthesis protein FlgA</fullName>
    </submittedName>
</protein>
<dbReference type="Proteomes" id="UP000316921">
    <property type="component" value="Chromosome"/>
</dbReference>
<feature type="chain" id="PRO_5022072096" evidence="1">
    <location>
        <begin position="22"/>
        <end position="312"/>
    </location>
</feature>
<keyword evidence="3" id="KW-0966">Cell projection</keyword>
<keyword evidence="4" id="KW-1185">Reference proteome</keyword>
<dbReference type="InterPro" id="IPR017585">
    <property type="entry name" value="SAF_FlgA"/>
</dbReference>
<dbReference type="GO" id="GO:0044780">
    <property type="term" value="P:bacterial-type flagellum assembly"/>
    <property type="evidence" value="ECO:0007669"/>
    <property type="project" value="InterPro"/>
</dbReference>
<evidence type="ECO:0000313" key="3">
    <source>
        <dbReference type="EMBL" id="QDU70083.1"/>
    </source>
</evidence>
<dbReference type="CDD" id="cd11614">
    <property type="entry name" value="SAF_CpaB_FlgA_like"/>
    <property type="match status" value="1"/>
</dbReference>
<dbReference type="PANTHER" id="PTHR36307:SF1">
    <property type="entry name" value="FLAGELLA BASAL BODY P-RING FORMATION PROTEIN FLGA"/>
    <property type="match status" value="1"/>
</dbReference>
<organism evidence="3 4">
    <name type="scientific">Engelhardtia mirabilis</name>
    <dbReference type="NCBI Taxonomy" id="2528011"/>
    <lineage>
        <taxon>Bacteria</taxon>
        <taxon>Pseudomonadati</taxon>
        <taxon>Planctomycetota</taxon>
        <taxon>Planctomycetia</taxon>
        <taxon>Planctomycetia incertae sedis</taxon>
        <taxon>Engelhardtia</taxon>
    </lineage>
</organism>
<keyword evidence="3" id="KW-0282">Flagellum</keyword>
<evidence type="ECO:0000259" key="2">
    <source>
        <dbReference type="Pfam" id="PF13144"/>
    </source>
</evidence>
<dbReference type="RefSeq" id="WP_145070586.1">
    <property type="nucleotide sequence ID" value="NZ_CP036287.1"/>
</dbReference>
<evidence type="ECO:0000313" key="4">
    <source>
        <dbReference type="Proteomes" id="UP000316921"/>
    </source>
</evidence>
<dbReference type="AlphaFoldDB" id="A0A518BSY8"/>
<dbReference type="NCBIfam" id="TIGR03170">
    <property type="entry name" value="flgA_cterm"/>
    <property type="match status" value="1"/>
</dbReference>
<keyword evidence="1" id="KW-0732">Signal</keyword>
<dbReference type="InterPro" id="IPR039246">
    <property type="entry name" value="Flagellar_FlgA"/>
</dbReference>
<accession>A0A518BSY8</accession>
<sequence length="312" mass="33502" precursor="true">MLILASLLLSTGVTVVLPAEARVTGTQIVLGEIADVVADDAQLARAVEEVRIGYAPAPGYSRLLRNDQIGLELQKAFPDVTWTFKGQPATRIWPVVHTISADSLVAAARAELSAASIGLDVEYVLSSQLQDVRVPGLENAFRLRGALDRPTLETGGLTVPVQVLLNGEVYRTVHTTWDVKVWQELPVLARRTVAGEPLSASLFETRRVLLDPRNEGQPVPMALITGSTAARTLREGQVVTAADVHRPIAIRSGDAVFVEVVRGSVTARVIGTAIGSGSLRDKVLVRLDLSGREMLGTVESSELVRVELGLDR</sequence>
<gene>
    <name evidence="3" type="ORF">Pla133_52060</name>
</gene>
<dbReference type="Pfam" id="PF13144">
    <property type="entry name" value="ChapFlgA"/>
    <property type="match status" value="1"/>
</dbReference>
<keyword evidence="3" id="KW-0969">Cilium</keyword>
<dbReference type="KEGG" id="pbap:Pla133_52060"/>
<proteinExistence type="predicted"/>
<dbReference type="Gene3D" id="2.30.30.760">
    <property type="match status" value="1"/>
</dbReference>
<reference evidence="3 4" key="1">
    <citation type="submission" date="2019-02" db="EMBL/GenBank/DDBJ databases">
        <title>Deep-cultivation of Planctomycetes and their phenomic and genomic characterization uncovers novel biology.</title>
        <authorList>
            <person name="Wiegand S."/>
            <person name="Jogler M."/>
            <person name="Boedeker C."/>
            <person name="Pinto D."/>
            <person name="Vollmers J."/>
            <person name="Rivas-Marin E."/>
            <person name="Kohn T."/>
            <person name="Peeters S.H."/>
            <person name="Heuer A."/>
            <person name="Rast P."/>
            <person name="Oberbeckmann S."/>
            <person name="Bunk B."/>
            <person name="Jeske O."/>
            <person name="Meyerdierks A."/>
            <person name="Storesund J.E."/>
            <person name="Kallscheuer N."/>
            <person name="Luecker S."/>
            <person name="Lage O.M."/>
            <person name="Pohl T."/>
            <person name="Merkel B.J."/>
            <person name="Hornburger P."/>
            <person name="Mueller R.-W."/>
            <person name="Bruemmer F."/>
            <person name="Labrenz M."/>
            <person name="Spormann A.M."/>
            <person name="Op den Camp H."/>
            <person name="Overmann J."/>
            <person name="Amann R."/>
            <person name="Jetten M.S.M."/>
            <person name="Mascher T."/>
            <person name="Medema M.H."/>
            <person name="Devos D.P."/>
            <person name="Kaster A.-K."/>
            <person name="Ovreas L."/>
            <person name="Rohde M."/>
            <person name="Galperin M.Y."/>
            <person name="Jogler C."/>
        </authorList>
    </citation>
    <scope>NUCLEOTIDE SEQUENCE [LARGE SCALE GENOMIC DNA]</scope>
    <source>
        <strain evidence="3 4">Pla133</strain>
    </source>
</reference>
<name>A0A518BSY8_9BACT</name>